<sequence>MPCWPGRNKKKVVGGSAKSSLTLVNETGGGGEAKKSIQFMRSSFLNRYVATHPIETAQVLKEIFSYLPINDILRVRQVCKRWNTSACYVLRRKIEGAIILQRGLSYYTHVMSRSLDIPIGRLFLKIDDMGDPSTTKFFQVVGPSIIFLVLNLEGASLAGFLSQVHHLKNLKQLSLNLFQEEFATAELTSTTYRKRKATSVKIFIDNYSLGEKQGREKLEHLESFVLSCEPDWASNEALLLEKLLELSPHLKNLNLHKWPFMLKPNLFQRCEFKNLKFLSLKSLDDKGFHILGKKQLPNLKTIEFELSRDVTQEYFTTFLENVAPSLEYMEIKSLHNPEIAFKLPTTMKELDTIRLPNWCGTIMLDSICSYAPVLEKLQLSNVNPSDIYVKDSIKTAPTVEYLAINFGSGSHSIKKAFKVLRSLVAAFPNLKTFMMKKVSDKMLEIICEGWPSLEALRITTSFALSDSGITGLPASLLQKTQKTEHRLPCGCGVPFNVVDGKADCAKARVTPHLALLKSKQTQFIAFIHLINNLVNYCFS</sequence>
<protein>
    <submittedName>
        <fullName evidence="2">F-box/SPRY domain-containing protein 1</fullName>
    </submittedName>
</protein>
<dbReference type="SUPFAM" id="SSF52047">
    <property type="entry name" value="RNI-like"/>
    <property type="match status" value="1"/>
</dbReference>
<dbReference type="Gene3D" id="3.80.10.10">
    <property type="entry name" value="Ribonuclease Inhibitor"/>
    <property type="match status" value="1"/>
</dbReference>
<dbReference type="Gene3D" id="1.20.1280.50">
    <property type="match status" value="1"/>
</dbReference>
<comment type="caution">
    <text evidence="2">The sequence shown here is derived from an EMBL/GenBank/DDBJ whole genome shotgun (WGS) entry which is preliminary data.</text>
</comment>
<dbReference type="AlphaFoldDB" id="A0A226D4U9"/>
<evidence type="ECO:0000313" key="3">
    <source>
        <dbReference type="Proteomes" id="UP000198287"/>
    </source>
</evidence>
<dbReference type="InterPro" id="IPR032675">
    <property type="entry name" value="LRR_dom_sf"/>
</dbReference>
<dbReference type="Proteomes" id="UP000198287">
    <property type="component" value="Unassembled WGS sequence"/>
</dbReference>
<proteinExistence type="predicted"/>
<dbReference type="Pfam" id="PF12937">
    <property type="entry name" value="F-box-like"/>
    <property type="match status" value="1"/>
</dbReference>
<dbReference type="InterPro" id="IPR036047">
    <property type="entry name" value="F-box-like_dom_sf"/>
</dbReference>
<feature type="domain" description="F-box" evidence="1">
    <location>
        <begin position="59"/>
        <end position="87"/>
    </location>
</feature>
<dbReference type="OrthoDB" id="2095648at2759"/>
<reference evidence="2 3" key="1">
    <citation type="submission" date="2015-12" db="EMBL/GenBank/DDBJ databases">
        <title>The genome of Folsomia candida.</title>
        <authorList>
            <person name="Faddeeva A."/>
            <person name="Derks M.F."/>
            <person name="Anvar Y."/>
            <person name="Smit S."/>
            <person name="Van Straalen N."/>
            <person name="Roelofs D."/>
        </authorList>
    </citation>
    <scope>NUCLEOTIDE SEQUENCE [LARGE SCALE GENOMIC DNA]</scope>
    <source>
        <strain evidence="2 3">VU population</strain>
        <tissue evidence="2">Whole body</tissue>
    </source>
</reference>
<keyword evidence="3" id="KW-1185">Reference proteome</keyword>
<gene>
    <name evidence="2" type="ORF">Fcan01_24653</name>
</gene>
<dbReference type="InterPro" id="IPR001810">
    <property type="entry name" value="F-box_dom"/>
</dbReference>
<dbReference type="OMA" id="YIRMESK"/>
<dbReference type="PANTHER" id="PTHR16134">
    <property type="entry name" value="F-BOX/TPR REPEAT PROTEIN POF3"/>
    <property type="match status" value="1"/>
</dbReference>
<dbReference type="SUPFAM" id="SSF81383">
    <property type="entry name" value="F-box domain"/>
    <property type="match status" value="1"/>
</dbReference>
<evidence type="ECO:0000259" key="1">
    <source>
        <dbReference type="Pfam" id="PF12937"/>
    </source>
</evidence>
<dbReference type="EMBL" id="LNIX01000033">
    <property type="protein sequence ID" value="OXA40585.1"/>
    <property type="molecule type" value="Genomic_DNA"/>
</dbReference>
<name>A0A226D4U9_FOLCA</name>
<organism evidence="2 3">
    <name type="scientific">Folsomia candida</name>
    <name type="common">Springtail</name>
    <dbReference type="NCBI Taxonomy" id="158441"/>
    <lineage>
        <taxon>Eukaryota</taxon>
        <taxon>Metazoa</taxon>
        <taxon>Ecdysozoa</taxon>
        <taxon>Arthropoda</taxon>
        <taxon>Hexapoda</taxon>
        <taxon>Collembola</taxon>
        <taxon>Entomobryomorpha</taxon>
        <taxon>Isotomoidea</taxon>
        <taxon>Isotomidae</taxon>
        <taxon>Proisotominae</taxon>
        <taxon>Folsomia</taxon>
    </lineage>
</organism>
<evidence type="ECO:0000313" key="2">
    <source>
        <dbReference type="EMBL" id="OXA40585.1"/>
    </source>
</evidence>
<accession>A0A226D4U9</accession>
<dbReference type="PANTHER" id="PTHR16134:SF119">
    <property type="entry name" value="AT02038P-RELATED"/>
    <property type="match status" value="1"/>
</dbReference>